<dbReference type="InterPro" id="IPR036890">
    <property type="entry name" value="HATPase_C_sf"/>
</dbReference>
<evidence type="ECO:0000256" key="6">
    <source>
        <dbReference type="ARBA" id="ARBA00023012"/>
    </source>
</evidence>
<dbReference type="EMBL" id="CVRR01000008">
    <property type="protein sequence ID" value="CRL35215.1"/>
    <property type="molecule type" value="Genomic_DNA"/>
</dbReference>
<keyword evidence="4" id="KW-0808">Transferase</keyword>
<dbReference type="Gene3D" id="3.30.565.10">
    <property type="entry name" value="Histidine kinase-like ATPase, C-terminal domain"/>
    <property type="match status" value="1"/>
</dbReference>
<protein>
    <recommendedName>
        <fullName evidence="2">histidine kinase</fullName>
        <ecNumber evidence="2">2.7.13.3</ecNumber>
    </recommendedName>
</protein>
<organism evidence="8 9">
    <name type="scientific">Roseburia faecis</name>
    <dbReference type="NCBI Taxonomy" id="301302"/>
    <lineage>
        <taxon>Bacteria</taxon>
        <taxon>Bacillati</taxon>
        <taxon>Bacillota</taxon>
        <taxon>Clostridia</taxon>
        <taxon>Lachnospirales</taxon>
        <taxon>Lachnospiraceae</taxon>
        <taxon>Roseburia</taxon>
    </lineage>
</organism>
<evidence type="ECO:0000256" key="5">
    <source>
        <dbReference type="ARBA" id="ARBA00022777"/>
    </source>
</evidence>
<dbReference type="SUPFAM" id="SSF55874">
    <property type="entry name" value="ATPase domain of HSP90 chaperone/DNA topoisomerase II/histidine kinase"/>
    <property type="match status" value="1"/>
</dbReference>
<dbReference type="InterPro" id="IPR003661">
    <property type="entry name" value="HisK_dim/P_dom"/>
</dbReference>
<feature type="domain" description="Histidine kinase" evidence="7">
    <location>
        <begin position="89"/>
        <end position="307"/>
    </location>
</feature>
<gene>
    <name evidence="8" type="ORF">M72_23291</name>
</gene>
<dbReference type="PRINTS" id="PR00344">
    <property type="entry name" value="BCTRLSENSOR"/>
</dbReference>
<dbReference type="Pfam" id="PF00512">
    <property type="entry name" value="HisKA"/>
    <property type="match status" value="1"/>
</dbReference>
<dbReference type="InterPro" id="IPR036097">
    <property type="entry name" value="HisK_dim/P_sf"/>
</dbReference>
<keyword evidence="9" id="KW-1185">Reference proteome</keyword>
<dbReference type="PANTHER" id="PTHR43711:SF1">
    <property type="entry name" value="HISTIDINE KINASE 1"/>
    <property type="match status" value="1"/>
</dbReference>
<dbReference type="Pfam" id="PF02518">
    <property type="entry name" value="HATPase_c"/>
    <property type="match status" value="1"/>
</dbReference>
<dbReference type="InterPro" id="IPR004358">
    <property type="entry name" value="Sig_transdc_His_kin-like_C"/>
</dbReference>
<evidence type="ECO:0000313" key="8">
    <source>
        <dbReference type="EMBL" id="CRL35215.1"/>
    </source>
</evidence>
<dbReference type="Gene3D" id="1.10.287.130">
    <property type="match status" value="1"/>
</dbReference>
<evidence type="ECO:0000256" key="1">
    <source>
        <dbReference type="ARBA" id="ARBA00000085"/>
    </source>
</evidence>
<evidence type="ECO:0000256" key="3">
    <source>
        <dbReference type="ARBA" id="ARBA00022553"/>
    </source>
</evidence>
<dbReference type="AlphaFoldDB" id="A0A0M6WFM6"/>
<dbReference type="Proteomes" id="UP000049979">
    <property type="component" value="Unassembled WGS sequence"/>
</dbReference>
<dbReference type="PANTHER" id="PTHR43711">
    <property type="entry name" value="TWO-COMPONENT HISTIDINE KINASE"/>
    <property type="match status" value="1"/>
</dbReference>
<dbReference type="PROSITE" id="PS50109">
    <property type="entry name" value="HIS_KIN"/>
    <property type="match status" value="1"/>
</dbReference>
<dbReference type="STRING" id="301302.ERS852420_00938"/>
<evidence type="ECO:0000313" key="9">
    <source>
        <dbReference type="Proteomes" id="UP000049979"/>
    </source>
</evidence>
<dbReference type="InterPro" id="IPR050736">
    <property type="entry name" value="Sensor_HK_Regulatory"/>
</dbReference>
<dbReference type="InterPro" id="IPR005467">
    <property type="entry name" value="His_kinase_dom"/>
</dbReference>
<evidence type="ECO:0000259" key="7">
    <source>
        <dbReference type="PROSITE" id="PS50109"/>
    </source>
</evidence>
<dbReference type="SMART" id="SM00387">
    <property type="entry name" value="HATPase_c"/>
    <property type="match status" value="1"/>
</dbReference>
<accession>A0A0M6WFM6</accession>
<keyword evidence="5" id="KW-0418">Kinase</keyword>
<dbReference type="CDD" id="cd00082">
    <property type="entry name" value="HisKA"/>
    <property type="match status" value="1"/>
</dbReference>
<evidence type="ECO:0000256" key="4">
    <source>
        <dbReference type="ARBA" id="ARBA00022679"/>
    </source>
</evidence>
<dbReference type="SMART" id="SM00388">
    <property type="entry name" value="HisKA"/>
    <property type="match status" value="1"/>
</dbReference>
<dbReference type="SUPFAM" id="SSF47384">
    <property type="entry name" value="Homodimeric domain of signal transducing histidine kinase"/>
    <property type="match status" value="1"/>
</dbReference>
<dbReference type="OrthoDB" id="9773956at2"/>
<name>A0A0M6WFM6_9FIRM</name>
<dbReference type="InterPro" id="IPR003594">
    <property type="entry name" value="HATPase_dom"/>
</dbReference>
<dbReference type="EC" id="2.7.13.3" evidence="2"/>
<keyword evidence="3" id="KW-0597">Phosphoprotein</keyword>
<reference evidence="9" key="1">
    <citation type="submission" date="2015-05" db="EMBL/GenBank/DDBJ databases">
        <authorList>
            <consortium name="Pathogen Informatics"/>
        </authorList>
    </citation>
    <scope>NUCLEOTIDE SEQUENCE [LARGE SCALE GENOMIC DNA]</scope>
    <source>
        <strain evidence="9">M72</strain>
    </source>
</reference>
<dbReference type="GO" id="GO:0000155">
    <property type="term" value="F:phosphorelay sensor kinase activity"/>
    <property type="evidence" value="ECO:0007669"/>
    <property type="project" value="InterPro"/>
</dbReference>
<keyword evidence="6" id="KW-0902">Two-component regulatory system</keyword>
<sequence>MIGYFVIILLAAGSVLAAALFFRHRQKQVMDGLSDMLEAAINGTFSETTFDESRQSSLENRLAQYLAASELSVRSIDVEREKIKELITDISHQTRTPLSNILLYTELLEEEPLGEAAQDSVKKLRQQSEKLQFLMDALVKLSRLETGVFVLHPIRQPLTELVVDGMESYREKAAAKGLAIAFSGTKKAEEDAPVYAYFDKKWSMEALGNILDNAIKYTNTGGITIKLCSYELFACVEVTDTGIGIGEEEHAAVFGRFYRGNAVAEKSGVGIGLYLARSIMQQQGGYIRLSSTPGEGSTFGLYFPTAIVSKL</sequence>
<comment type="catalytic activity">
    <reaction evidence="1">
        <text>ATP + protein L-histidine = ADP + protein N-phospho-L-histidine.</text>
        <dbReference type="EC" id="2.7.13.3"/>
    </reaction>
</comment>
<proteinExistence type="predicted"/>
<evidence type="ECO:0000256" key="2">
    <source>
        <dbReference type="ARBA" id="ARBA00012438"/>
    </source>
</evidence>